<comment type="caution">
    <text evidence="9">The sequence shown here is derived from an EMBL/GenBank/DDBJ whole genome shotgun (WGS) entry which is preliminary data.</text>
</comment>
<keyword evidence="2" id="KW-1003">Cell membrane</keyword>
<dbReference type="Pfam" id="PF02706">
    <property type="entry name" value="Wzz"/>
    <property type="match status" value="1"/>
</dbReference>
<accession>A0ABU9G838</accession>
<reference evidence="9 10" key="1">
    <citation type="submission" date="2024-02" db="EMBL/GenBank/DDBJ databases">
        <title>Bacteria isolated from the canopy kelp, Nereocystis luetkeana.</title>
        <authorList>
            <person name="Pfister C.A."/>
            <person name="Younker I.T."/>
            <person name="Light S.H."/>
        </authorList>
    </citation>
    <scope>NUCLEOTIDE SEQUENCE [LARGE SCALE GENOMIC DNA]</scope>
    <source>
        <strain evidence="9 10">TI.4.07</strain>
    </source>
</reference>
<dbReference type="PANTHER" id="PTHR32309">
    <property type="entry name" value="TYROSINE-PROTEIN KINASE"/>
    <property type="match status" value="1"/>
</dbReference>
<evidence type="ECO:0000256" key="6">
    <source>
        <dbReference type="SAM" id="Phobius"/>
    </source>
</evidence>
<feature type="domain" description="Tyrosine-protein kinase G-rich" evidence="8">
    <location>
        <begin position="276"/>
        <end position="316"/>
    </location>
</feature>
<dbReference type="InterPro" id="IPR050445">
    <property type="entry name" value="Bact_polysacc_biosynth/exp"/>
</dbReference>
<dbReference type="InterPro" id="IPR003856">
    <property type="entry name" value="LPS_length_determ_N"/>
</dbReference>
<keyword evidence="5 6" id="KW-0472">Membrane</keyword>
<proteinExistence type="predicted"/>
<dbReference type="Proteomes" id="UP001379949">
    <property type="component" value="Unassembled WGS sequence"/>
</dbReference>
<evidence type="ECO:0000259" key="8">
    <source>
        <dbReference type="Pfam" id="PF13807"/>
    </source>
</evidence>
<protein>
    <submittedName>
        <fullName evidence="9">Wzz/FepE/Etk N-terminal domain-containing protein</fullName>
    </submittedName>
</protein>
<feature type="domain" description="Polysaccharide chain length determinant N-terminal" evidence="7">
    <location>
        <begin position="24"/>
        <end position="125"/>
    </location>
</feature>
<comment type="subcellular location">
    <subcellularLocation>
        <location evidence="1">Cell membrane</location>
        <topology evidence="1">Multi-pass membrane protein</topology>
    </subcellularLocation>
</comment>
<evidence type="ECO:0000313" key="9">
    <source>
        <dbReference type="EMBL" id="MEL0613769.1"/>
    </source>
</evidence>
<feature type="transmembrane region" description="Helical" evidence="6">
    <location>
        <begin position="40"/>
        <end position="59"/>
    </location>
</feature>
<evidence type="ECO:0000259" key="7">
    <source>
        <dbReference type="Pfam" id="PF02706"/>
    </source>
</evidence>
<name>A0ABU9G838_9GAMM</name>
<keyword evidence="4 6" id="KW-1133">Transmembrane helix</keyword>
<evidence type="ECO:0000256" key="1">
    <source>
        <dbReference type="ARBA" id="ARBA00004651"/>
    </source>
</evidence>
<evidence type="ECO:0000313" key="10">
    <source>
        <dbReference type="Proteomes" id="UP001379949"/>
    </source>
</evidence>
<dbReference type="InterPro" id="IPR032807">
    <property type="entry name" value="GNVR"/>
</dbReference>
<dbReference type="RefSeq" id="WP_341567441.1">
    <property type="nucleotide sequence ID" value="NZ_JBAKAR010000009.1"/>
</dbReference>
<evidence type="ECO:0000256" key="2">
    <source>
        <dbReference type="ARBA" id="ARBA00022475"/>
    </source>
</evidence>
<evidence type="ECO:0000256" key="5">
    <source>
        <dbReference type="ARBA" id="ARBA00023136"/>
    </source>
</evidence>
<sequence length="319" mass="35548">MTQTNTQQLHSIPPYEQRVPLADDEIDLKELFLVLWGGKWWIVICVLLAGLAGAGYAIMKPNIYRSDVLLSPSADSSGSGMNIGGQLGGLASLAGISLGGGSSNKSELALQVLKSRKFVGNFIEKNQILASLMASKGWDKKTDTLQYNDDIYSESESRWLTDDEGKTLKPTILNATQYFLKNIMSVSSDTKTGMVTLSIDFYSPEIAQKWLIWLVSDLNEEMRLHDMEDAKNSINYLNEQLKKTNLTDSRDMLFKLIEQQTKTLMLGHARKEYVFETVDPAVVAELPSKPKRKLIVAVSVVLGGFLGCFIVLIRQFIKK</sequence>
<dbReference type="EMBL" id="JBAKAR010000009">
    <property type="protein sequence ID" value="MEL0613769.1"/>
    <property type="molecule type" value="Genomic_DNA"/>
</dbReference>
<keyword evidence="3 6" id="KW-0812">Transmembrane</keyword>
<gene>
    <name evidence="9" type="ORF">V6242_11490</name>
</gene>
<keyword evidence="10" id="KW-1185">Reference proteome</keyword>
<feature type="transmembrane region" description="Helical" evidence="6">
    <location>
        <begin position="294"/>
        <end position="317"/>
    </location>
</feature>
<evidence type="ECO:0000256" key="3">
    <source>
        <dbReference type="ARBA" id="ARBA00022692"/>
    </source>
</evidence>
<evidence type="ECO:0000256" key="4">
    <source>
        <dbReference type="ARBA" id="ARBA00022989"/>
    </source>
</evidence>
<organism evidence="9 10">
    <name type="scientific">Marinomonas arenicola</name>
    <dbReference type="NCBI Taxonomy" id="569601"/>
    <lineage>
        <taxon>Bacteria</taxon>
        <taxon>Pseudomonadati</taxon>
        <taxon>Pseudomonadota</taxon>
        <taxon>Gammaproteobacteria</taxon>
        <taxon>Oceanospirillales</taxon>
        <taxon>Oceanospirillaceae</taxon>
        <taxon>Marinomonas</taxon>
    </lineage>
</organism>
<dbReference type="Pfam" id="PF13807">
    <property type="entry name" value="GNVR"/>
    <property type="match status" value="1"/>
</dbReference>
<dbReference type="PANTHER" id="PTHR32309:SF13">
    <property type="entry name" value="FERRIC ENTEROBACTIN TRANSPORT PROTEIN FEPE"/>
    <property type="match status" value="1"/>
</dbReference>